<dbReference type="OrthoDB" id="1277335at2759"/>
<dbReference type="Proteomes" id="UP000489600">
    <property type="component" value="Unassembled WGS sequence"/>
</dbReference>
<evidence type="ECO:0008006" key="3">
    <source>
        <dbReference type="Google" id="ProtNLM"/>
    </source>
</evidence>
<dbReference type="PANTHER" id="PTHR33103">
    <property type="entry name" value="OS01G0153900 PROTEIN"/>
    <property type="match status" value="1"/>
</dbReference>
<accession>A0A565B5T1</accession>
<reference evidence="1" key="1">
    <citation type="submission" date="2019-07" db="EMBL/GenBank/DDBJ databases">
        <authorList>
            <person name="Dittberner H."/>
        </authorList>
    </citation>
    <scope>NUCLEOTIDE SEQUENCE [LARGE SCALE GENOMIC DNA]</scope>
</reference>
<dbReference type="EMBL" id="CABITT030000003">
    <property type="protein sequence ID" value="VVA96957.1"/>
    <property type="molecule type" value="Genomic_DNA"/>
</dbReference>
<evidence type="ECO:0000313" key="2">
    <source>
        <dbReference type="Proteomes" id="UP000489600"/>
    </source>
</evidence>
<dbReference type="PANTHER" id="PTHR33103:SF115">
    <property type="entry name" value="DUF674 FAMILY PROTEIN"/>
    <property type="match status" value="1"/>
</dbReference>
<organism evidence="1 2">
    <name type="scientific">Arabis nemorensis</name>
    <dbReference type="NCBI Taxonomy" id="586526"/>
    <lineage>
        <taxon>Eukaryota</taxon>
        <taxon>Viridiplantae</taxon>
        <taxon>Streptophyta</taxon>
        <taxon>Embryophyta</taxon>
        <taxon>Tracheophyta</taxon>
        <taxon>Spermatophyta</taxon>
        <taxon>Magnoliopsida</taxon>
        <taxon>eudicotyledons</taxon>
        <taxon>Gunneridae</taxon>
        <taxon>Pentapetalae</taxon>
        <taxon>rosids</taxon>
        <taxon>malvids</taxon>
        <taxon>Brassicales</taxon>
        <taxon>Brassicaceae</taxon>
        <taxon>Arabideae</taxon>
        <taxon>Arabis</taxon>
    </lineage>
</organism>
<keyword evidence="2" id="KW-1185">Reference proteome</keyword>
<proteinExistence type="predicted"/>
<name>A0A565B5T1_9BRAS</name>
<protein>
    <recommendedName>
        <fullName evidence="3">DUF674 family protein</fullName>
    </recommendedName>
</protein>
<gene>
    <name evidence="1" type="ORF">ANE_LOCUS7402</name>
</gene>
<sequence>MAETSEMVKLSLRLLIDEEKNKVVLTETGKDFVEVLFSFLTLPMGTIVRLLEKHRKSPQVVVGCFNNLYQSVSEMGLESFQTESCKRMLLYPTSVNHDKYQKIKLKIDDTPRQSSTLFVQVLNLASYYSISNTEECVCGEFENSSIIRGLTNREIYGIEEEQVEGRILRNSSNDGVFVSRETCFIITEDLKVSSSSMDNVLNTLRGLGYTNAYKLGEIHLDVGLNEVLTLLECVFTLDSPLTDTFLRKRSSLRMTRTCIPLSPTVQESGAGPDQSIKLKAFVRKLDGKILCVECGADFIDLLLTFLVLPLESAWKFCGDSISLGCIGNLFRSFFKSLNERTDATSSKCLLPSFYSCPKQLLDVVTEQEEIYYSFNRCSDGETYDSKFTRKMPGCLKSQRENKNMNMYLGYKKADAEVLYMRSFGFVRDYARFLVTDDLVIKPKKSVSNISLLKLQMHLEEKDVEEQVITRGYYFTKSFNGDILCFNYLFMELDCKKGQRRNLREEKN</sequence>
<evidence type="ECO:0000313" key="1">
    <source>
        <dbReference type="EMBL" id="VVA96957.1"/>
    </source>
</evidence>
<comment type="caution">
    <text evidence="1">The sequence shown here is derived from an EMBL/GenBank/DDBJ whole genome shotgun (WGS) entry which is preliminary data.</text>
</comment>
<dbReference type="Pfam" id="PF05056">
    <property type="entry name" value="DUF674"/>
    <property type="match status" value="1"/>
</dbReference>
<dbReference type="InterPro" id="IPR007750">
    <property type="entry name" value="DUF674"/>
</dbReference>
<dbReference type="AlphaFoldDB" id="A0A565B5T1"/>